<dbReference type="Proteomes" id="UP000287651">
    <property type="component" value="Unassembled WGS sequence"/>
</dbReference>
<evidence type="ECO:0000313" key="3">
    <source>
        <dbReference type="Proteomes" id="UP000287651"/>
    </source>
</evidence>
<dbReference type="EMBL" id="AMZH03003112">
    <property type="protein sequence ID" value="RRT73382.1"/>
    <property type="molecule type" value="Genomic_DNA"/>
</dbReference>
<proteinExistence type="predicted"/>
<feature type="compositionally biased region" description="Basic and acidic residues" evidence="1">
    <location>
        <begin position="101"/>
        <end position="122"/>
    </location>
</feature>
<comment type="caution">
    <text evidence="2">The sequence shown here is derived from an EMBL/GenBank/DDBJ whole genome shotgun (WGS) entry which is preliminary data.</text>
</comment>
<dbReference type="AlphaFoldDB" id="A0A427AAY6"/>
<feature type="compositionally biased region" description="Polar residues" evidence="1">
    <location>
        <begin position="65"/>
        <end position="89"/>
    </location>
</feature>
<protein>
    <submittedName>
        <fullName evidence="2">Uncharacterized protein</fullName>
    </submittedName>
</protein>
<reference evidence="2 3" key="1">
    <citation type="journal article" date="2014" name="Agronomy (Basel)">
        <title>A Draft Genome Sequence for Ensete ventricosum, the Drought-Tolerant Tree Against Hunger.</title>
        <authorList>
            <person name="Harrison J."/>
            <person name="Moore K.A."/>
            <person name="Paszkiewicz K."/>
            <person name="Jones T."/>
            <person name="Grant M."/>
            <person name="Ambacheew D."/>
            <person name="Muzemil S."/>
            <person name="Studholme D.J."/>
        </authorList>
    </citation>
    <scope>NUCLEOTIDE SEQUENCE [LARGE SCALE GENOMIC DNA]</scope>
</reference>
<sequence>MDVKTDAKNSGHGGVLVPKQFMDLGPAVNDVEPSNSSTASPDRSASPPADVDVGSMSYNRHKNDGSNTTDQSSNPNKALKLNPTNQAQEATMRKARVSVRARSEAPMRGDHIGVRSVSDRHVGSHQKPKPFAVPKATYRLVRCSLPRRLSSIRLSASASVPAAALWPDTTPNVTGDGRHPVPTPKDPVGDAATLNS</sequence>
<gene>
    <name evidence="2" type="ORF">B296_00004448</name>
</gene>
<evidence type="ECO:0000256" key="1">
    <source>
        <dbReference type="SAM" id="MobiDB-lite"/>
    </source>
</evidence>
<feature type="region of interest" description="Disordered" evidence="1">
    <location>
        <begin position="1"/>
        <end position="130"/>
    </location>
</feature>
<accession>A0A427AAY6</accession>
<organism evidence="2 3">
    <name type="scientific">Ensete ventricosum</name>
    <name type="common">Abyssinian banana</name>
    <name type="synonym">Musa ensete</name>
    <dbReference type="NCBI Taxonomy" id="4639"/>
    <lineage>
        <taxon>Eukaryota</taxon>
        <taxon>Viridiplantae</taxon>
        <taxon>Streptophyta</taxon>
        <taxon>Embryophyta</taxon>
        <taxon>Tracheophyta</taxon>
        <taxon>Spermatophyta</taxon>
        <taxon>Magnoliopsida</taxon>
        <taxon>Liliopsida</taxon>
        <taxon>Zingiberales</taxon>
        <taxon>Musaceae</taxon>
        <taxon>Ensete</taxon>
    </lineage>
</organism>
<feature type="compositionally biased region" description="Polar residues" evidence="1">
    <location>
        <begin position="32"/>
        <end position="43"/>
    </location>
</feature>
<feature type="region of interest" description="Disordered" evidence="1">
    <location>
        <begin position="156"/>
        <end position="196"/>
    </location>
</feature>
<name>A0A427AAY6_ENSVE</name>
<evidence type="ECO:0000313" key="2">
    <source>
        <dbReference type="EMBL" id="RRT73382.1"/>
    </source>
</evidence>